<dbReference type="KEGG" id="sgra:EX895_002456"/>
<dbReference type="GeneID" id="40725351"/>
<evidence type="ECO:0000313" key="3">
    <source>
        <dbReference type="Proteomes" id="UP000306050"/>
    </source>
</evidence>
<dbReference type="SUPFAM" id="SSF52047">
    <property type="entry name" value="RNI-like"/>
    <property type="match status" value="1"/>
</dbReference>
<comment type="caution">
    <text evidence="2">The sequence shown here is derived from an EMBL/GenBank/DDBJ whole genome shotgun (WGS) entry which is preliminary data.</text>
</comment>
<keyword evidence="3" id="KW-1185">Reference proteome</keyword>
<dbReference type="RefSeq" id="XP_029740453.1">
    <property type="nucleotide sequence ID" value="XM_029883055.1"/>
</dbReference>
<dbReference type="Proteomes" id="UP000306050">
    <property type="component" value="Chromosome SGRAM_15"/>
</dbReference>
<name>A0A4U7KYG6_9BASI</name>
<dbReference type="Gene3D" id="3.80.10.10">
    <property type="entry name" value="Ribonuclease Inhibitor"/>
    <property type="match status" value="1"/>
</dbReference>
<protein>
    <recommendedName>
        <fullName evidence="4">F-box domain-containing protein</fullName>
    </recommendedName>
</protein>
<gene>
    <name evidence="2" type="ORF">EX895_002456</name>
</gene>
<feature type="region of interest" description="Disordered" evidence="1">
    <location>
        <begin position="1"/>
        <end position="63"/>
    </location>
</feature>
<feature type="compositionally biased region" description="Low complexity" evidence="1">
    <location>
        <begin position="40"/>
        <end position="50"/>
    </location>
</feature>
<dbReference type="AlphaFoldDB" id="A0A4U7KYG6"/>
<feature type="region of interest" description="Disordered" evidence="1">
    <location>
        <begin position="148"/>
        <end position="230"/>
    </location>
</feature>
<feature type="compositionally biased region" description="Basic and acidic residues" evidence="1">
    <location>
        <begin position="11"/>
        <end position="24"/>
    </location>
</feature>
<feature type="compositionally biased region" description="Low complexity" evidence="1">
    <location>
        <begin position="204"/>
        <end position="229"/>
    </location>
</feature>
<dbReference type="InterPro" id="IPR032675">
    <property type="entry name" value="LRR_dom_sf"/>
</dbReference>
<evidence type="ECO:0008006" key="4">
    <source>
        <dbReference type="Google" id="ProtNLM"/>
    </source>
</evidence>
<reference evidence="2 3" key="1">
    <citation type="submission" date="2019-05" db="EMBL/GenBank/DDBJ databases">
        <title>Sporisorium graminicola CBS 10092 draft sequencing and annotation.</title>
        <authorList>
            <person name="Solano-Gonzalez S."/>
            <person name="Caddick M.X."/>
            <person name="Darby A."/>
        </authorList>
    </citation>
    <scope>NUCLEOTIDE SEQUENCE [LARGE SCALE GENOMIC DNA]</scope>
    <source>
        <strain evidence="2 3">CBS 10092</strain>
    </source>
</reference>
<organism evidence="2 3">
    <name type="scientific">Sporisorium graminicola</name>
    <dbReference type="NCBI Taxonomy" id="280036"/>
    <lineage>
        <taxon>Eukaryota</taxon>
        <taxon>Fungi</taxon>
        <taxon>Dikarya</taxon>
        <taxon>Basidiomycota</taxon>
        <taxon>Ustilaginomycotina</taxon>
        <taxon>Ustilaginomycetes</taxon>
        <taxon>Ustilaginales</taxon>
        <taxon>Ustilaginaceae</taxon>
        <taxon>Sporisorium</taxon>
    </lineage>
</organism>
<feature type="compositionally biased region" description="Acidic residues" evidence="1">
    <location>
        <begin position="187"/>
        <end position="202"/>
    </location>
</feature>
<accession>A0A4U7KYG6</accession>
<sequence>MPPKKLSISRIRAESRKRSDDPDLNRSSSSSSRASKRYRSAAGATSSSSARSHKAKRPPQPKISARILRIYEDDIEECEIQNRFAPDLRTERQNVSYRPLTLSQQARRDGADFQLPSLASACCSVVASCFSSLLPSREHFDAAAAAASGGSRASSGSSRPIKNAHTLQKRPSTRKKSKPRAFGAPPDSEDDQADYVPSDEETVASGTAARSTRSRAAASTSKAASGSGSNQLLAGWTTSELHYLTRKTSEQLKLLSPNASFLLYKALVEQAPQYLTKTVISSYFLPPILDKSALTVSSATTAAKTHIWLPASLPLLAHDRSAASFLVGHMTSAITAAREHRPSTLSQGFAENLPLAALPPRITLAQPMSFALRSLQLHGLTRLQDATLARFFEAAAPSSSQQPESILRLDIISLRGCIAIADRSVTAMCRATGSTLRYLNLDYTDISADSVATIMTHAPELRTLKLGYNENLSDKTLQVALEAPKTGNVLPFSTLANLRLRRCEQVGEAGIAMFLRYAYSTLEVLDVSDTNVSRLRPDIKFLGLAFSPTGNNTTLPLRKINLQGANFDCATLANLIDRSPNFETLMVDQKWHTHAPDDATQLLQKLVAKEDEGGWRNRKWKRLCVRTIEPGSDFQRLLPDLFSIFPKLRLGPLDSPFFDKSIEYTVPADCKVQHLWLRSARLGDKWKFLPEITTLRTLDLTNSDVPESIVKATIKANPFLEWIDLSACHSMRVTTRRNAFDLVADEPPT</sequence>
<feature type="compositionally biased region" description="Low complexity" evidence="1">
    <location>
        <begin position="148"/>
        <end position="159"/>
    </location>
</feature>
<dbReference type="EMBL" id="SRRM01000008">
    <property type="protein sequence ID" value="TKY88468.1"/>
    <property type="molecule type" value="Genomic_DNA"/>
</dbReference>
<evidence type="ECO:0000256" key="1">
    <source>
        <dbReference type="SAM" id="MobiDB-lite"/>
    </source>
</evidence>
<evidence type="ECO:0000313" key="2">
    <source>
        <dbReference type="EMBL" id="TKY88468.1"/>
    </source>
</evidence>
<proteinExistence type="predicted"/>
<dbReference type="OrthoDB" id="550575at2759"/>
<feature type="compositionally biased region" description="Basic residues" evidence="1">
    <location>
        <begin position="167"/>
        <end position="179"/>
    </location>
</feature>